<sequence length="112" mass="12875">MSPGRGRRNRVSQRLPCPLERVCHLSVVHLKKVAAVGRFWGYRWGPRGPPPPRQDQTRIRAPRPPHCIRDEPWCCCCQSKEIRCAKALEKRAQGVFAEALERRQAEARHCAV</sequence>
<organism evidence="1">
    <name type="scientific">Rhizochromulina marina</name>
    <dbReference type="NCBI Taxonomy" id="1034831"/>
    <lineage>
        <taxon>Eukaryota</taxon>
        <taxon>Sar</taxon>
        <taxon>Stramenopiles</taxon>
        <taxon>Ochrophyta</taxon>
        <taxon>Dictyochophyceae</taxon>
        <taxon>Rhizochromulinales</taxon>
        <taxon>Rhizochromulina</taxon>
    </lineage>
</organism>
<gene>
    <name evidence="1" type="ORF">RMAR1173_LOCUS17116</name>
</gene>
<protein>
    <submittedName>
        <fullName evidence="1">Uncharacterized protein</fullName>
    </submittedName>
</protein>
<dbReference type="AlphaFoldDB" id="A0A7S2SPT0"/>
<reference evidence="1" key="1">
    <citation type="submission" date="2021-01" db="EMBL/GenBank/DDBJ databases">
        <authorList>
            <person name="Corre E."/>
            <person name="Pelletier E."/>
            <person name="Niang G."/>
            <person name="Scheremetjew M."/>
            <person name="Finn R."/>
            <person name="Kale V."/>
            <person name="Holt S."/>
            <person name="Cochrane G."/>
            <person name="Meng A."/>
            <person name="Brown T."/>
            <person name="Cohen L."/>
        </authorList>
    </citation>
    <scope>NUCLEOTIDE SEQUENCE</scope>
    <source>
        <strain evidence="1">CCMP1243</strain>
    </source>
</reference>
<proteinExistence type="predicted"/>
<accession>A0A7S2SPT0</accession>
<dbReference type="EMBL" id="HBHJ01025932">
    <property type="protein sequence ID" value="CAD9705595.1"/>
    <property type="molecule type" value="Transcribed_RNA"/>
</dbReference>
<evidence type="ECO:0000313" key="1">
    <source>
        <dbReference type="EMBL" id="CAD9705595.1"/>
    </source>
</evidence>
<name>A0A7S2SPT0_9STRA</name>